<evidence type="ECO:0000313" key="1">
    <source>
        <dbReference type="EMBL" id="CAG8475841.1"/>
    </source>
</evidence>
<evidence type="ECO:0000313" key="2">
    <source>
        <dbReference type="Proteomes" id="UP000789706"/>
    </source>
</evidence>
<sequence>MSVEVGGDDSGGEGRRYGIMQQLVELRAVQAASFWLALSEPIYCIRFK</sequence>
<reference evidence="1" key="1">
    <citation type="submission" date="2021-06" db="EMBL/GenBank/DDBJ databases">
        <authorList>
            <person name="Kallberg Y."/>
            <person name="Tangrot J."/>
            <person name="Rosling A."/>
        </authorList>
    </citation>
    <scope>NUCLEOTIDE SEQUENCE</scope>
    <source>
        <strain evidence="1">AZ414A</strain>
    </source>
</reference>
<comment type="caution">
    <text evidence="1">The sequence shown here is derived from an EMBL/GenBank/DDBJ whole genome shotgun (WGS) entry which is preliminary data.</text>
</comment>
<dbReference type="Proteomes" id="UP000789706">
    <property type="component" value="Unassembled WGS sequence"/>
</dbReference>
<accession>A0A9N8W9Y8</accession>
<organism evidence="1 2">
    <name type="scientific">Diversispora eburnea</name>
    <dbReference type="NCBI Taxonomy" id="1213867"/>
    <lineage>
        <taxon>Eukaryota</taxon>
        <taxon>Fungi</taxon>
        <taxon>Fungi incertae sedis</taxon>
        <taxon>Mucoromycota</taxon>
        <taxon>Glomeromycotina</taxon>
        <taxon>Glomeromycetes</taxon>
        <taxon>Diversisporales</taxon>
        <taxon>Diversisporaceae</taxon>
        <taxon>Diversispora</taxon>
    </lineage>
</organism>
<dbReference type="EMBL" id="CAJVPK010000216">
    <property type="protein sequence ID" value="CAG8475841.1"/>
    <property type="molecule type" value="Genomic_DNA"/>
</dbReference>
<gene>
    <name evidence="1" type="ORF">DEBURN_LOCUS3396</name>
</gene>
<keyword evidence="2" id="KW-1185">Reference proteome</keyword>
<name>A0A9N8W9Y8_9GLOM</name>
<proteinExistence type="predicted"/>
<dbReference type="AlphaFoldDB" id="A0A9N8W9Y8"/>
<protein>
    <submittedName>
        <fullName evidence="1">578_t:CDS:1</fullName>
    </submittedName>
</protein>